<evidence type="ECO:0000256" key="1">
    <source>
        <dbReference type="SAM" id="Coils"/>
    </source>
</evidence>
<feature type="region of interest" description="Disordered" evidence="2">
    <location>
        <begin position="60"/>
        <end position="79"/>
    </location>
</feature>
<dbReference type="AlphaFoldDB" id="A0A2Z6PE95"/>
<feature type="coiled-coil region" evidence="1">
    <location>
        <begin position="186"/>
        <end position="255"/>
    </location>
</feature>
<dbReference type="Proteomes" id="UP000242715">
    <property type="component" value="Unassembled WGS sequence"/>
</dbReference>
<proteinExistence type="predicted"/>
<feature type="compositionally biased region" description="Low complexity" evidence="2">
    <location>
        <begin position="60"/>
        <end position="75"/>
    </location>
</feature>
<keyword evidence="1" id="KW-0175">Coiled coil</keyword>
<reference evidence="4" key="1">
    <citation type="journal article" date="2017" name="Front. Plant Sci.">
        <title>Climate Clever Clovers: New Paradigm to Reduce the Environmental Footprint of Ruminants by Breeding Low Methanogenic Forages Utilizing Haplotype Variation.</title>
        <authorList>
            <person name="Kaur P."/>
            <person name="Appels R."/>
            <person name="Bayer P.E."/>
            <person name="Keeble-Gagnere G."/>
            <person name="Wang J."/>
            <person name="Hirakawa H."/>
            <person name="Shirasawa K."/>
            <person name="Vercoe P."/>
            <person name="Stefanova K."/>
            <person name="Durmic Z."/>
            <person name="Nichols P."/>
            <person name="Revell C."/>
            <person name="Isobe S.N."/>
            <person name="Edwards D."/>
            <person name="Erskine W."/>
        </authorList>
    </citation>
    <scope>NUCLEOTIDE SEQUENCE [LARGE SCALE GENOMIC DNA]</scope>
    <source>
        <strain evidence="4">cv. Daliak</strain>
    </source>
</reference>
<gene>
    <name evidence="3" type="ORF">TSUD_404440</name>
</gene>
<evidence type="ECO:0000256" key="2">
    <source>
        <dbReference type="SAM" id="MobiDB-lite"/>
    </source>
</evidence>
<accession>A0A2Z6PE95</accession>
<evidence type="ECO:0000313" key="4">
    <source>
        <dbReference type="Proteomes" id="UP000242715"/>
    </source>
</evidence>
<sequence length="306" mass="33880">MVLLRELDDAKDYPAVIHPVSSDSERQVRAHYTRADGTLNIDGYYYEMFGFTVKSSDFESGSSDSDSSGNDSCSSLGEGGENKVVIDPVAVELMFNASGNRLFPFYWSSSPRLIKGTRPGTLNEYERLAVSALSKFQKYARTSSLADLPFEDLRQVALDHHIQGVLLTYCLSNCQEHESIDFRNKMESADTSLSALEKEFAAAKSKFEEDLAAVKAEQEEKGELAEEKAKAKTQQEEASLNAEALTGRIEQLEVDGANQFDEGFKFSLEQVKVVFPDVDAVKLGELDSVNQIVERKIVPYAAPPSE</sequence>
<protein>
    <submittedName>
        <fullName evidence="3">Uncharacterized protein</fullName>
    </submittedName>
</protein>
<name>A0A2Z6PE95_TRISU</name>
<organism evidence="3 4">
    <name type="scientific">Trifolium subterraneum</name>
    <name type="common">Subterranean clover</name>
    <dbReference type="NCBI Taxonomy" id="3900"/>
    <lineage>
        <taxon>Eukaryota</taxon>
        <taxon>Viridiplantae</taxon>
        <taxon>Streptophyta</taxon>
        <taxon>Embryophyta</taxon>
        <taxon>Tracheophyta</taxon>
        <taxon>Spermatophyta</taxon>
        <taxon>Magnoliopsida</taxon>
        <taxon>eudicotyledons</taxon>
        <taxon>Gunneridae</taxon>
        <taxon>Pentapetalae</taxon>
        <taxon>rosids</taxon>
        <taxon>fabids</taxon>
        <taxon>Fabales</taxon>
        <taxon>Fabaceae</taxon>
        <taxon>Papilionoideae</taxon>
        <taxon>50 kb inversion clade</taxon>
        <taxon>NPAAA clade</taxon>
        <taxon>Hologalegina</taxon>
        <taxon>IRL clade</taxon>
        <taxon>Trifolieae</taxon>
        <taxon>Trifolium</taxon>
    </lineage>
</organism>
<keyword evidence="4" id="KW-1185">Reference proteome</keyword>
<evidence type="ECO:0000313" key="3">
    <source>
        <dbReference type="EMBL" id="GAU47872.1"/>
    </source>
</evidence>
<dbReference type="EMBL" id="DF974355">
    <property type="protein sequence ID" value="GAU47872.1"/>
    <property type="molecule type" value="Genomic_DNA"/>
</dbReference>